<feature type="domain" description="6-hydroxymethylpterin diphosphokinase MptE-like" evidence="1">
    <location>
        <begin position="36"/>
        <end position="188"/>
    </location>
</feature>
<gene>
    <name evidence="2" type="ORF">UFOVP1469_40</name>
    <name evidence="3" type="ORF">UFOVP1556_12</name>
</gene>
<dbReference type="EMBL" id="LR798400">
    <property type="protein sequence ID" value="CAB5229211.1"/>
    <property type="molecule type" value="Genomic_DNA"/>
</dbReference>
<keyword evidence="2" id="KW-0808">Transferase</keyword>
<dbReference type="GO" id="GO:0016301">
    <property type="term" value="F:kinase activity"/>
    <property type="evidence" value="ECO:0007669"/>
    <property type="project" value="UniProtKB-KW"/>
</dbReference>
<keyword evidence="2" id="KW-0418">Kinase</keyword>
<name>A0A6J5SK93_9CAUD</name>
<organism evidence="2">
    <name type="scientific">uncultured Caudovirales phage</name>
    <dbReference type="NCBI Taxonomy" id="2100421"/>
    <lineage>
        <taxon>Viruses</taxon>
        <taxon>Duplodnaviria</taxon>
        <taxon>Heunggongvirae</taxon>
        <taxon>Uroviricota</taxon>
        <taxon>Caudoviricetes</taxon>
        <taxon>Peduoviridae</taxon>
        <taxon>Maltschvirus</taxon>
        <taxon>Maltschvirus maltsch</taxon>
    </lineage>
</organism>
<protein>
    <submittedName>
        <fullName evidence="2">6-hydroxymethylpterin diphosphokinase MptE-like</fullName>
    </submittedName>
</protein>
<sequence>MVDAVLDVVGNTLPSVMLGNVELSCKRQLFWFDFSEESNQESICIVGGAPSLNQSVQQLMIRHQNGAKIWSVNGSYDWLLARGIVPDGHVMLDARPENVRFVQNPKLETQFYVASQCDPCVFDALEGFKVDLVHVQTEGVYEYLESERERPVHLMGGFTTVGMLAMILAKLKGYRQIYLFGMDSSYSEGEHHVYKQESNDGENVITATIHETKYKAAPWMCQQVRDFQNLAREFAQEDVVIEVCGPGLLYAMAKAMTFPLTQRI</sequence>
<reference evidence="2" key="1">
    <citation type="submission" date="2020-05" db="EMBL/GenBank/DDBJ databases">
        <authorList>
            <person name="Chiriac C."/>
            <person name="Salcher M."/>
            <person name="Ghai R."/>
            <person name="Kavagutti S V."/>
        </authorList>
    </citation>
    <scope>NUCLEOTIDE SEQUENCE</scope>
</reference>
<dbReference type="InterPro" id="IPR002826">
    <property type="entry name" value="MptE-like"/>
</dbReference>
<evidence type="ECO:0000313" key="2">
    <source>
        <dbReference type="EMBL" id="CAB4214982.1"/>
    </source>
</evidence>
<dbReference type="Pfam" id="PF01973">
    <property type="entry name" value="MptE-like"/>
    <property type="match status" value="1"/>
</dbReference>
<evidence type="ECO:0000259" key="1">
    <source>
        <dbReference type="Pfam" id="PF01973"/>
    </source>
</evidence>
<accession>A0A6J5SK93</accession>
<proteinExistence type="predicted"/>
<evidence type="ECO:0000313" key="3">
    <source>
        <dbReference type="EMBL" id="CAB5229211.1"/>
    </source>
</evidence>
<dbReference type="Gene3D" id="3.90.1480.10">
    <property type="entry name" value="Alpha-2,3-sialyltransferase"/>
    <property type="match status" value="1"/>
</dbReference>
<dbReference type="EMBL" id="LR797418">
    <property type="protein sequence ID" value="CAB4214982.1"/>
    <property type="molecule type" value="Genomic_DNA"/>
</dbReference>